<protein>
    <submittedName>
        <fullName evidence="2">Transcriptional elongation factor FACT80</fullName>
    </submittedName>
</protein>
<organism evidence="2 3">
    <name type="scientific">Toxoplasma gondii MAS</name>
    <dbReference type="NCBI Taxonomy" id="943118"/>
    <lineage>
        <taxon>Eukaryota</taxon>
        <taxon>Sar</taxon>
        <taxon>Alveolata</taxon>
        <taxon>Apicomplexa</taxon>
        <taxon>Conoidasida</taxon>
        <taxon>Coccidia</taxon>
        <taxon>Eucoccidiorida</taxon>
        <taxon>Eimeriorina</taxon>
        <taxon>Sarcocystidae</taxon>
        <taxon>Toxoplasma</taxon>
    </lineage>
</organism>
<feature type="region of interest" description="Disordered" evidence="1">
    <location>
        <begin position="1"/>
        <end position="40"/>
    </location>
</feature>
<keyword evidence="2" id="KW-0648">Protein biosynthesis</keyword>
<name>A0A086QRV1_TOXGO</name>
<dbReference type="GO" id="GO:0003746">
    <property type="term" value="F:translation elongation factor activity"/>
    <property type="evidence" value="ECO:0007669"/>
    <property type="project" value="UniProtKB-KW"/>
</dbReference>
<accession>A0A086QRV1</accession>
<dbReference type="EMBL" id="AEXC02000921">
    <property type="protein sequence ID" value="KFH15333.1"/>
    <property type="molecule type" value="Genomic_DNA"/>
</dbReference>
<reference evidence="2 3" key="1">
    <citation type="submission" date="2014-04" db="EMBL/GenBank/DDBJ databases">
        <authorList>
            <person name="Sibley D."/>
            <person name="Venepally P."/>
            <person name="Karamycheva S."/>
            <person name="Hadjithomas M."/>
            <person name="Khan A."/>
            <person name="Brunk B."/>
            <person name="Roos D."/>
            <person name="Caler E."/>
            <person name="Lorenzi H."/>
        </authorList>
    </citation>
    <scope>NUCLEOTIDE SEQUENCE [LARGE SCALE GENOMIC DNA]</scope>
    <source>
        <strain evidence="2 3">MAS</strain>
    </source>
</reference>
<sequence>MAETADAPAAAPLPASAPPGGSAGPAIALGNIRGFGRNDI</sequence>
<dbReference type="AlphaFoldDB" id="A0A086QRV1"/>
<comment type="caution">
    <text evidence="2">The sequence shown here is derived from an EMBL/GenBank/DDBJ whole genome shotgun (WGS) entry which is preliminary data.</text>
</comment>
<dbReference type="VEuPathDB" id="ToxoDB:TGMAS_261460A"/>
<keyword evidence="2" id="KW-0251">Elongation factor</keyword>
<evidence type="ECO:0000313" key="2">
    <source>
        <dbReference type="EMBL" id="KFH15333.1"/>
    </source>
</evidence>
<evidence type="ECO:0000256" key="1">
    <source>
        <dbReference type="SAM" id="MobiDB-lite"/>
    </source>
</evidence>
<gene>
    <name evidence="2" type="ORF">TGMAS_261460A</name>
</gene>
<dbReference type="Proteomes" id="UP000028821">
    <property type="component" value="Unassembled WGS sequence"/>
</dbReference>
<feature type="compositionally biased region" description="Low complexity" evidence="1">
    <location>
        <begin position="7"/>
        <end position="30"/>
    </location>
</feature>
<feature type="non-terminal residue" evidence="2">
    <location>
        <position position="40"/>
    </location>
</feature>
<proteinExistence type="predicted"/>
<evidence type="ECO:0000313" key="3">
    <source>
        <dbReference type="Proteomes" id="UP000028821"/>
    </source>
</evidence>